<dbReference type="InterPro" id="IPR002300">
    <property type="entry name" value="aa-tRNA-synth_Ia"/>
</dbReference>
<keyword evidence="2" id="KW-0436">Ligase</keyword>
<dbReference type="GO" id="GO:0006438">
    <property type="term" value="P:valyl-tRNA aminoacylation"/>
    <property type="evidence" value="ECO:0007669"/>
    <property type="project" value="InterPro"/>
</dbReference>
<accession>A0AAP0P944</accession>
<dbReference type="InterPro" id="IPR009080">
    <property type="entry name" value="tRNAsynth_Ia_anticodon-bd"/>
</dbReference>
<evidence type="ECO:0000256" key="6">
    <source>
        <dbReference type="ARBA" id="ARBA00023146"/>
    </source>
</evidence>
<evidence type="ECO:0000256" key="4">
    <source>
        <dbReference type="ARBA" id="ARBA00022840"/>
    </source>
</evidence>
<evidence type="ECO:0000313" key="11">
    <source>
        <dbReference type="EMBL" id="KAK9135457.1"/>
    </source>
</evidence>
<keyword evidence="3" id="KW-0547">Nucleotide-binding</keyword>
<comment type="caution">
    <text evidence="11">The sequence shown here is derived from an EMBL/GenBank/DDBJ whole genome shotgun (WGS) entry which is preliminary data.</text>
</comment>
<sequence length="172" mass="19406">MSKTLGNVIDPIDTMKEYGTDALQFSLSLGTAGQDLNLSTERLALNKAFVNKLWNAGKFILQNLPSQDNVSAWENILAYKFDTEESLLRLSLPECWVVSELHELIDVVTSSYERFFFGDVGRETYDFFWGDFANWYESFSFLFQRLNYFSLGNAYNIFLAGEGGGDVGGGKP</sequence>
<evidence type="ECO:0000256" key="8">
    <source>
        <dbReference type="ARBA" id="ARBA00047552"/>
    </source>
</evidence>
<evidence type="ECO:0000256" key="3">
    <source>
        <dbReference type="ARBA" id="ARBA00022741"/>
    </source>
</evidence>
<dbReference type="GO" id="GO:0005524">
    <property type="term" value="F:ATP binding"/>
    <property type="evidence" value="ECO:0007669"/>
    <property type="project" value="UniProtKB-KW"/>
</dbReference>
<dbReference type="InterPro" id="IPR013155">
    <property type="entry name" value="M/V/L/I-tRNA-synth_anticd-bd"/>
</dbReference>
<dbReference type="PANTHER" id="PTHR11946:SF93">
    <property type="entry name" value="VALINE--TRNA LIGASE, CHLOROPLASTIC_MITOCHONDRIAL 2"/>
    <property type="match status" value="1"/>
</dbReference>
<evidence type="ECO:0000313" key="12">
    <source>
        <dbReference type="Proteomes" id="UP001420932"/>
    </source>
</evidence>
<dbReference type="PANTHER" id="PTHR11946">
    <property type="entry name" value="VALYL-TRNA SYNTHETASES"/>
    <property type="match status" value="1"/>
</dbReference>
<keyword evidence="6" id="KW-0030">Aminoacyl-tRNA synthetase</keyword>
<feature type="domain" description="Methionyl/Valyl/Leucyl/Isoleucyl-tRNA synthetase anticodon-binding" evidence="10">
    <location>
        <begin position="96"/>
        <end position="137"/>
    </location>
</feature>
<dbReference type="Gene3D" id="1.10.730.10">
    <property type="entry name" value="Isoleucyl-tRNA Synthetase, Domain 1"/>
    <property type="match status" value="1"/>
</dbReference>
<reference evidence="11 12" key="1">
    <citation type="submission" date="2024-01" db="EMBL/GenBank/DDBJ databases">
        <title>Genome assemblies of Stephania.</title>
        <authorList>
            <person name="Yang L."/>
        </authorList>
    </citation>
    <scope>NUCLEOTIDE SEQUENCE [LARGE SCALE GENOMIC DNA]</scope>
    <source>
        <strain evidence="11">YNDBR</strain>
        <tissue evidence="11">Leaf</tissue>
    </source>
</reference>
<dbReference type="GO" id="GO:0005829">
    <property type="term" value="C:cytosol"/>
    <property type="evidence" value="ECO:0007669"/>
    <property type="project" value="TreeGrafter"/>
</dbReference>
<keyword evidence="12" id="KW-1185">Reference proteome</keyword>
<protein>
    <recommendedName>
        <fullName evidence="1">valine--tRNA ligase</fullName>
        <ecNumber evidence="1">6.1.1.9</ecNumber>
    </recommendedName>
    <alternativeName>
        <fullName evidence="7">Valyl-tRNA synthetase</fullName>
    </alternativeName>
</protein>
<keyword evidence="4" id="KW-0067">ATP-binding</keyword>
<dbReference type="Pfam" id="PF00133">
    <property type="entry name" value="tRNA-synt_1"/>
    <property type="match status" value="1"/>
</dbReference>
<dbReference type="SUPFAM" id="SSF52374">
    <property type="entry name" value="Nucleotidylyl transferase"/>
    <property type="match status" value="1"/>
</dbReference>
<evidence type="ECO:0000256" key="5">
    <source>
        <dbReference type="ARBA" id="ARBA00022917"/>
    </source>
</evidence>
<evidence type="ECO:0000259" key="10">
    <source>
        <dbReference type="Pfam" id="PF08264"/>
    </source>
</evidence>
<dbReference type="Pfam" id="PF08264">
    <property type="entry name" value="Anticodon_1"/>
    <property type="match status" value="1"/>
</dbReference>
<dbReference type="AlphaFoldDB" id="A0AAP0P944"/>
<dbReference type="EMBL" id="JBBNAF010000006">
    <property type="protein sequence ID" value="KAK9135457.1"/>
    <property type="molecule type" value="Genomic_DNA"/>
</dbReference>
<proteinExistence type="predicted"/>
<evidence type="ECO:0000256" key="7">
    <source>
        <dbReference type="ARBA" id="ARBA00029936"/>
    </source>
</evidence>
<dbReference type="InterPro" id="IPR002303">
    <property type="entry name" value="Valyl-tRNA_ligase"/>
</dbReference>
<name>A0AAP0P944_9MAGN</name>
<dbReference type="GO" id="GO:0004832">
    <property type="term" value="F:valine-tRNA ligase activity"/>
    <property type="evidence" value="ECO:0007669"/>
    <property type="project" value="UniProtKB-EC"/>
</dbReference>
<evidence type="ECO:0000256" key="1">
    <source>
        <dbReference type="ARBA" id="ARBA00013169"/>
    </source>
</evidence>
<evidence type="ECO:0000259" key="9">
    <source>
        <dbReference type="Pfam" id="PF00133"/>
    </source>
</evidence>
<organism evidence="11 12">
    <name type="scientific">Stephania yunnanensis</name>
    <dbReference type="NCBI Taxonomy" id="152371"/>
    <lineage>
        <taxon>Eukaryota</taxon>
        <taxon>Viridiplantae</taxon>
        <taxon>Streptophyta</taxon>
        <taxon>Embryophyta</taxon>
        <taxon>Tracheophyta</taxon>
        <taxon>Spermatophyta</taxon>
        <taxon>Magnoliopsida</taxon>
        <taxon>Ranunculales</taxon>
        <taxon>Menispermaceae</taxon>
        <taxon>Menispermoideae</taxon>
        <taxon>Cissampelideae</taxon>
        <taxon>Stephania</taxon>
    </lineage>
</organism>
<feature type="domain" description="Aminoacyl-tRNA synthetase class Ia" evidence="9">
    <location>
        <begin position="1"/>
        <end position="39"/>
    </location>
</feature>
<keyword evidence="5" id="KW-0648">Protein biosynthesis</keyword>
<dbReference type="Proteomes" id="UP001420932">
    <property type="component" value="Unassembled WGS sequence"/>
</dbReference>
<gene>
    <name evidence="11" type="ORF">Syun_014787</name>
</gene>
<dbReference type="SUPFAM" id="SSF47323">
    <property type="entry name" value="Anticodon-binding domain of a subclass of class I aminoacyl-tRNA synthetases"/>
    <property type="match status" value="1"/>
</dbReference>
<comment type="catalytic activity">
    <reaction evidence="8">
        <text>tRNA(Val) + L-valine + ATP = L-valyl-tRNA(Val) + AMP + diphosphate</text>
        <dbReference type="Rhea" id="RHEA:10704"/>
        <dbReference type="Rhea" id="RHEA-COMP:9672"/>
        <dbReference type="Rhea" id="RHEA-COMP:9708"/>
        <dbReference type="ChEBI" id="CHEBI:30616"/>
        <dbReference type="ChEBI" id="CHEBI:33019"/>
        <dbReference type="ChEBI" id="CHEBI:57762"/>
        <dbReference type="ChEBI" id="CHEBI:78442"/>
        <dbReference type="ChEBI" id="CHEBI:78537"/>
        <dbReference type="ChEBI" id="CHEBI:456215"/>
        <dbReference type="EC" id="6.1.1.9"/>
    </reaction>
</comment>
<evidence type="ECO:0000256" key="2">
    <source>
        <dbReference type="ARBA" id="ARBA00022598"/>
    </source>
</evidence>
<dbReference type="EC" id="6.1.1.9" evidence="1"/>